<evidence type="ECO:0000313" key="4">
    <source>
        <dbReference type="Proteomes" id="UP001138500"/>
    </source>
</evidence>
<keyword evidence="2" id="KW-0732">Signal</keyword>
<sequence length="98" mass="10589">MRIYLLLLAVFAALGFGSTSTPPKPYIISYPDDTDASVIHQARKAIEDAGGVIEHEYTLIKALAVKASKTMLEPVQAMGTEHNVLIEEDQTISIADSS</sequence>
<dbReference type="GO" id="GO:0004866">
    <property type="term" value="F:endopeptidase inhibitor activity"/>
    <property type="evidence" value="ECO:0007669"/>
    <property type="project" value="TreeGrafter"/>
</dbReference>
<proteinExistence type="inferred from homology"/>
<feature type="chain" id="PRO_5040873316" evidence="2">
    <location>
        <begin position="18"/>
        <end position="98"/>
    </location>
</feature>
<keyword evidence="4" id="KW-1185">Reference proteome</keyword>
<dbReference type="InterPro" id="IPR052471">
    <property type="entry name" value="PBI_I9"/>
</dbReference>
<reference evidence="3 4" key="1">
    <citation type="journal article" date="2018" name="IMA Fungus">
        <title>IMA Genome-F 10: Nine draft genome sequences of Claviceps purpurea s.lat., including C. arundinis, C. humidiphila, and C. cf. spartinae, pseudomolecules for the pitch canker pathogen Fusarium circinatum, draft genome of Davidsoniella eucalypti, Grosmannia galeiformis, Quambalaria eucalypti, and Teratosphaeria destructans.</title>
        <authorList>
            <person name="Wingfield B.D."/>
            <person name="Liu M."/>
            <person name="Nguyen H.D."/>
            <person name="Lane F.A."/>
            <person name="Morgan S.W."/>
            <person name="De Vos L."/>
            <person name="Wilken P.M."/>
            <person name="Duong T.A."/>
            <person name="Aylward J."/>
            <person name="Coetzee M.P."/>
            <person name="Dadej K."/>
            <person name="De Beer Z.W."/>
            <person name="Findlay W."/>
            <person name="Havenga M."/>
            <person name="Kolarik M."/>
            <person name="Menzies J.G."/>
            <person name="Naidoo K."/>
            <person name="Pochopski O."/>
            <person name="Shoukouhi P."/>
            <person name="Santana Q.C."/>
            <person name="Seifert K.A."/>
            <person name="Soal N."/>
            <person name="Steenkamp E.T."/>
            <person name="Tatham C.T."/>
            <person name="van der Nest M.A."/>
            <person name="Wingfield M.J."/>
        </authorList>
    </citation>
    <scope>NUCLEOTIDE SEQUENCE [LARGE SCALE GENOMIC DNA]</scope>
    <source>
        <strain evidence="3">CMW44962</strain>
    </source>
</reference>
<dbReference type="GO" id="GO:0042144">
    <property type="term" value="P:vacuole fusion, non-autophagic"/>
    <property type="evidence" value="ECO:0007669"/>
    <property type="project" value="TreeGrafter"/>
</dbReference>
<dbReference type="Gene3D" id="3.30.70.80">
    <property type="entry name" value="Peptidase S8 propeptide/proteinase inhibitor I9"/>
    <property type="match status" value="1"/>
</dbReference>
<dbReference type="PANTHER" id="PTHR28288:SF1">
    <property type="entry name" value="INHIBITOR I9 DOMAIN-CONTAINING PROTEIN"/>
    <property type="match status" value="1"/>
</dbReference>
<dbReference type="SUPFAM" id="SSF54897">
    <property type="entry name" value="Protease propeptides/inhibitors"/>
    <property type="match status" value="1"/>
</dbReference>
<dbReference type="EMBL" id="RIBY02001990">
    <property type="protein sequence ID" value="KAH9826400.1"/>
    <property type="molecule type" value="Genomic_DNA"/>
</dbReference>
<reference evidence="3 4" key="2">
    <citation type="journal article" date="2021" name="Curr. Genet.">
        <title>Genetic response to nitrogen starvation in the aggressive Eucalyptus foliar pathogen Teratosphaeria destructans.</title>
        <authorList>
            <person name="Havenga M."/>
            <person name="Wingfield B.D."/>
            <person name="Wingfield M.J."/>
            <person name="Dreyer L.L."/>
            <person name="Roets F."/>
            <person name="Aylward J."/>
        </authorList>
    </citation>
    <scope>NUCLEOTIDE SEQUENCE [LARGE SCALE GENOMIC DNA]</scope>
    <source>
        <strain evidence="3">CMW44962</strain>
    </source>
</reference>
<dbReference type="AlphaFoldDB" id="A0A9W7SPK9"/>
<feature type="signal peptide" evidence="2">
    <location>
        <begin position="1"/>
        <end position="17"/>
    </location>
</feature>
<evidence type="ECO:0000256" key="1">
    <source>
        <dbReference type="ARBA" id="ARBA00038069"/>
    </source>
</evidence>
<comment type="caution">
    <text evidence="3">The sequence shown here is derived from an EMBL/GenBank/DDBJ whole genome shotgun (WGS) entry which is preliminary data.</text>
</comment>
<dbReference type="InterPro" id="IPR037045">
    <property type="entry name" value="S8pro/Inhibitor_I9_sf"/>
</dbReference>
<name>A0A9W7SPK9_9PEZI</name>
<dbReference type="Proteomes" id="UP001138500">
    <property type="component" value="Unassembled WGS sequence"/>
</dbReference>
<dbReference type="PANTHER" id="PTHR28288">
    <property type="entry name" value="PROTEASE B INHIBITOR 2"/>
    <property type="match status" value="1"/>
</dbReference>
<gene>
    <name evidence="3" type="ORF">Tdes44962_MAKER03532</name>
</gene>
<evidence type="ECO:0000313" key="3">
    <source>
        <dbReference type="EMBL" id="KAH9826400.1"/>
    </source>
</evidence>
<dbReference type="OrthoDB" id="3888684at2759"/>
<evidence type="ECO:0000256" key="2">
    <source>
        <dbReference type="SAM" id="SignalP"/>
    </source>
</evidence>
<protein>
    <submittedName>
        <fullName evidence="3">Inhibitor propeptide protein</fullName>
    </submittedName>
</protein>
<organism evidence="3 4">
    <name type="scientific">Teratosphaeria destructans</name>
    <dbReference type="NCBI Taxonomy" id="418781"/>
    <lineage>
        <taxon>Eukaryota</taxon>
        <taxon>Fungi</taxon>
        <taxon>Dikarya</taxon>
        <taxon>Ascomycota</taxon>
        <taxon>Pezizomycotina</taxon>
        <taxon>Dothideomycetes</taxon>
        <taxon>Dothideomycetidae</taxon>
        <taxon>Mycosphaerellales</taxon>
        <taxon>Teratosphaeriaceae</taxon>
        <taxon>Teratosphaeria</taxon>
    </lineage>
</organism>
<accession>A0A9W7SPK9</accession>
<comment type="similarity">
    <text evidence="1">Belongs to the protease inhibitor I9 family.</text>
</comment>